<dbReference type="InParanoid" id="A0A165UI92"/>
<keyword evidence="1" id="KW-0732">Signal</keyword>
<reference evidence="2 3" key="1">
    <citation type="journal article" date="2016" name="Mol. Biol. Evol.">
        <title>Comparative Genomics of Early-Diverging Mushroom-Forming Fungi Provides Insights into the Origins of Lignocellulose Decay Capabilities.</title>
        <authorList>
            <person name="Nagy L.G."/>
            <person name="Riley R."/>
            <person name="Tritt A."/>
            <person name="Adam C."/>
            <person name="Daum C."/>
            <person name="Floudas D."/>
            <person name="Sun H."/>
            <person name="Yadav J.S."/>
            <person name="Pangilinan J."/>
            <person name="Larsson K.H."/>
            <person name="Matsuura K."/>
            <person name="Barry K."/>
            <person name="Labutti K."/>
            <person name="Kuo R."/>
            <person name="Ohm R.A."/>
            <person name="Bhattacharya S.S."/>
            <person name="Shirouzu T."/>
            <person name="Yoshinaga Y."/>
            <person name="Martin F.M."/>
            <person name="Grigoriev I.V."/>
            <person name="Hibbett D.S."/>
        </authorList>
    </citation>
    <scope>NUCLEOTIDE SEQUENCE [LARGE SCALE GENOMIC DNA]</scope>
    <source>
        <strain evidence="2 3">HHB14362 ss-1</strain>
    </source>
</reference>
<evidence type="ECO:0000313" key="2">
    <source>
        <dbReference type="EMBL" id="KZT28202.1"/>
    </source>
</evidence>
<dbReference type="EMBL" id="KV425558">
    <property type="protein sequence ID" value="KZT28202.1"/>
    <property type="molecule type" value="Genomic_DNA"/>
</dbReference>
<dbReference type="Proteomes" id="UP000076761">
    <property type="component" value="Unassembled WGS sequence"/>
</dbReference>
<sequence>MAWLVFFIVAVVATSVSPLAIRSQTCAVCPQNVTAVDNTTYYLMAASGNAPGTPEFCGYTQNTTANDMDFFCQYGNGGNLTSCSDSDLATASCPNVTTVRTCTYPRNA</sequence>
<dbReference type="AlphaFoldDB" id="A0A165UI92"/>
<protein>
    <submittedName>
        <fullName evidence="2">Uncharacterized protein</fullName>
    </submittedName>
</protein>
<proteinExistence type="predicted"/>
<evidence type="ECO:0000256" key="1">
    <source>
        <dbReference type="SAM" id="SignalP"/>
    </source>
</evidence>
<feature type="chain" id="PRO_5007867676" evidence="1">
    <location>
        <begin position="19"/>
        <end position="108"/>
    </location>
</feature>
<gene>
    <name evidence="2" type="ORF">NEOLEDRAFT_1129520</name>
</gene>
<name>A0A165UI92_9AGAM</name>
<dbReference type="OrthoDB" id="10351691at2759"/>
<organism evidence="2 3">
    <name type="scientific">Neolentinus lepideus HHB14362 ss-1</name>
    <dbReference type="NCBI Taxonomy" id="1314782"/>
    <lineage>
        <taxon>Eukaryota</taxon>
        <taxon>Fungi</taxon>
        <taxon>Dikarya</taxon>
        <taxon>Basidiomycota</taxon>
        <taxon>Agaricomycotina</taxon>
        <taxon>Agaricomycetes</taxon>
        <taxon>Gloeophyllales</taxon>
        <taxon>Gloeophyllaceae</taxon>
        <taxon>Neolentinus</taxon>
    </lineage>
</organism>
<evidence type="ECO:0000313" key="3">
    <source>
        <dbReference type="Proteomes" id="UP000076761"/>
    </source>
</evidence>
<accession>A0A165UI92</accession>
<feature type="signal peptide" evidence="1">
    <location>
        <begin position="1"/>
        <end position="18"/>
    </location>
</feature>
<keyword evidence="3" id="KW-1185">Reference proteome</keyword>